<keyword evidence="2" id="KW-1185">Reference proteome</keyword>
<evidence type="ECO:0000313" key="2">
    <source>
        <dbReference type="Proteomes" id="UP001162972"/>
    </source>
</evidence>
<organism evidence="1 2">
    <name type="scientific">Salix udensis</name>
    <dbReference type="NCBI Taxonomy" id="889485"/>
    <lineage>
        <taxon>Eukaryota</taxon>
        <taxon>Viridiplantae</taxon>
        <taxon>Streptophyta</taxon>
        <taxon>Embryophyta</taxon>
        <taxon>Tracheophyta</taxon>
        <taxon>Spermatophyta</taxon>
        <taxon>Magnoliopsida</taxon>
        <taxon>eudicotyledons</taxon>
        <taxon>Gunneridae</taxon>
        <taxon>Pentapetalae</taxon>
        <taxon>rosids</taxon>
        <taxon>fabids</taxon>
        <taxon>Malpighiales</taxon>
        <taxon>Salicaceae</taxon>
        <taxon>Saliceae</taxon>
        <taxon>Salix</taxon>
    </lineage>
</organism>
<name>A0AAD6K3M2_9ROSI</name>
<comment type="caution">
    <text evidence="1">The sequence shown here is derived from an EMBL/GenBank/DDBJ whole genome shotgun (WGS) entry which is preliminary data.</text>
</comment>
<sequence>MTTLAALLHQSKARDQRLAITSLPRALGLVAYGWWLTEEETNWDCRRVPREGPRGADHVHILSADCLEIHRDLKRTGSVALRSDYTNALRYESDCDALSYYDAPFLV</sequence>
<proteinExistence type="predicted"/>
<reference evidence="1 2" key="1">
    <citation type="journal article" date="2023" name="Int. J. Mol. Sci.">
        <title>De Novo Assembly and Annotation of 11 Diverse Shrub Willow (Salix) Genomes Reveals Novel Gene Organization in Sex-Linked Regions.</title>
        <authorList>
            <person name="Hyden B."/>
            <person name="Feng K."/>
            <person name="Yates T.B."/>
            <person name="Jawdy S."/>
            <person name="Cereghino C."/>
            <person name="Smart L.B."/>
            <person name="Muchero W."/>
        </authorList>
    </citation>
    <scope>NUCLEOTIDE SEQUENCE [LARGE SCALE GENOMIC DNA]</scope>
    <source>
        <tissue evidence="1">Shoot tip</tissue>
    </source>
</reference>
<evidence type="ECO:0000313" key="1">
    <source>
        <dbReference type="EMBL" id="KAJ6415297.1"/>
    </source>
</evidence>
<dbReference type="AlphaFoldDB" id="A0AAD6K3M2"/>
<dbReference type="EMBL" id="JAPFFJ010000012">
    <property type="protein sequence ID" value="KAJ6415297.1"/>
    <property type="molecule type" value="Genomic_DNA"/>
</dbReference>
<dbReference type="Proteomes" id="UP001162972">
    <property type="component" value="Chromosome 3"/>
</dbReference>
<protein>
    <submittedName>
        <fullName evidence="1">Uncharacterized protein</fullName>
    </submittedName>
</protein>
<accession>A0AAD6K3M2</accession>
<gene>
    <name evidence="1" type="ORF">OIU84_004146</name>
</gene>